<reference evidence="1 2" key="1">
    <citation type="submission" date="2019-02" db="EMBL/GenBank/DDBJ databases">
        <title>Closed genome of Sporomusa termitida DSM 4440.</title>
        <authorList>
            <person name="Poehlein A."/>
            <person name="Daniel R."/>
        </authorList>
    </citation>
    <scope>NUCLEOTIDE SEQUENCE [LARGE SCALE GENOMIC DNA]</scope>
    <source>
        <strain evidence="1 2">DSM 4440</strain>
    </source>
</reference>
<evidence type="ECO:0000313" key="1">
    <source>
        <dbReference type="EMBL" id="QDR81317.1"/>
    </source>
</evidence>
<dbReference type="OrthoDB" id="9554296at2"/>
<name>A0A517DVG6_9FIRM</name>
<protein>
    <submittedName>
        <fullName evidence="1">Uncharacterized protein</fullName>
    </submittedName>
</protein>
<sequence length="552" mass="65571">MLTVEQYIFQMKKKEKIDEFDFKKHAENMAAVMKCVVEYFNTYLNPEEYDYEAIKLEQSAAKVEKEIADTLPRSKNFIIDYYKKYKSRIDRTLKSHLKSYEYMELFFSRDDFEDIVNEFCEDRKMQDMGLAEYKEELISLAQELKERETEKPSRTGYKYLGESLFSWIKDTYAEYKVNLVGFAGETAYEYYKKYVENIYDRSAEQHYHINRYNHRYNNNPFGIDEIYKDNCHRPFIEGRKGELEMLIMYEWVHSWVEDAEYWPEYVNLCVNTGRVNIVRNMNILLPVINKGVDYPEDIKSSIVFVETTTGALKIDPSGPYILRLTYDKENDFIWKDDEQMTRIIANLQETFAAYGPPYALELHSPLRAPTYNEKEFFARYSQLEKKLKKYTDMTIALVNGPQRHKAKSSYLMQTTEDVIKIRTLAKELKLRLKISLDISKLITNKNNHSQFEHDFDQLSEIRHSIIGVHLANTFSGSGFLDRLYKADKVYLNQYEYPRLSNFLGSISALFNDNRRRYFVPEEVKGPEELEELADNLLRAGFSFDEWKDEQQL</sequence>
<dbReference type="AlphaFoldDB" id="A0A517DVG6"/>
<organism evidence="1 2">
    <name type="scientific">Sporomusa termitida</name>
    <dbReference type="NCBI Taxonomy" id="2377"/>
    <lineage>
        <taxon>Bacteria</taxon>
        <taxon>Bacillati</taxon>
        <taxon>Bacillota</taxon>
        <taxon>Negativicutes</taxon>
        <taxon>Selenomonadales</taxon>
        <taxon>Sporomusaceae</taxon>
        <taxon>Sporomusa</taxon>
    </lineage>
</organism>
<keyword evidence="2" id="KW-1185">Reference proteome</keyword>
<dbReference type="EMBL" id="CP036259">
    <property type="protein sequence ID" value="QDR81317.1"/>
    <property type="molecule type" value="Genomic_DNA"/>
</dbReference>
<dbReference type="Proteomes" id="UP000320776">
    <property type="component" value="Chromosome"/>
</dbReference>
<accession>A0A517DVG6</accession>
<proteinExistence type="predicted"/>
<gene>
    <name evidence="1" type="ORF">SPTER_26950</name>
</gene>
<dbReference type="RefSeq" id="WP_144350817.1">
    <property type="nucleotide sequence ID" value="NZ_CP036259.1"/>
</dbReference>
<dbReference type="KEGG" id="sted:SPTER_26950"/>
<evidence type="ECO:0000313" key="2">
    <source>
        <dbReference type="Proteomes" id="UP000320776"/>
    </source>
</evidence>